<dbReference type="InterPro" id="IPR055414">
    <property type="entry name" value="LRR_R13L4/SHOC2-like"/>
</dbReference>
<keyword evidence="4" id="KW-1185">Reference proteome</keyword>
<dbReference type="Proteomes" id="UP000238479">
    <property type="component" value="Chromosome 7"/>
</dbReference>
<feature type="domain" description="Disease resistance R13L4/SHOC-2-like LRR" evidence="2">
    <location>
        <begin position="23"/>
        <end position="203"/>
    </location>
</feature>
<protein>
    <submittedName>
        <fullName evidence="3">Putative leucine-rich repeat domain, L domain-containing protein</fullName>
    </submittedName>
</protein>
<organism evidence="3 4">
    <name type="scientific">Rosa chinensis</name>
    <name type="common">China rose</name>
    <dbReference type="NCBI Taxonomy" id="74649"/>
    <lineage>
        <taxon>Eukaryota</taxon>
        <taxon>Viridiplantae</taxon>
        <taxon>Streptophyta</taxon>
        <taxon>Embryophyta</taxon>
        <taxon>Tracheophyta</taxon>
        <taxon>Spermatophyta</taxon>
        <taxon>Magnoliopsida</taxon>
        <taxon>eudicotyledons</taxon>
        <taxon>Gunneridae</taxon>
        <taxon>Pentapetalae</taxon>
        <taxon>rosids</taxon>
        <taxon>fabids</taxon>
        <taxon>Rosales</taxon>
        <taxon>Rosaceae</taxon>
        <taxon>Rosoideae</taxon>
        <taxon>Rosoideae incertae sedis</taxon>
        <taxon>Rosa</taxon>
    </lineage>
</organism>
<dbReference type="AlphaFoldDB" id="A0A2P6PG33"/>
<accession>A0A2P6PG33</accession>
<name>A0A2P6PG33_ROSCH</name>
<dbReference type="InterPro" id="IPR032675">
    <property type="entry name" value="LRR_dom_sf"/>
</dbReference>
<dbReference type="PANTHER" id="PTHR47186:SF3">
    <property type="entry name" value="OS09G0267800 PROTEIN"/>
    <property type="match status" value="1"/>
</dbReference>
<keyword evidence="1" id="KW-0677">Repeat</keyword>
<dbReference type="STRING" id="74649.A0A2P6PG33"/>
<dbReference type="PANTHER" id="PTHR47186">
    <property type="entry name" value="LEUCINE-RICH REPEAT-CONTAINING PROTEIN 57"/>
    <property type="match status" value="1"/>
</dbReference>
<dbReference type="EMBL" id="PDCK01000045">
    <property type="protein sequence ID" value="PRQ20880.1"/>
    <property type="molecule type" value="Genomic_DNA"/>
</dbReference>
<reference evidence="3 4" key="1">
    <citation type="journal article" date="2018" name="Nat. Genet.">
        <title>The Rosa genome provides new insights in the design of modern roses.</title>
        <authorList>
            <person name="Bendahmane M."/>
        </authorList>
    </citation>
    <scope>NUCLEOTIDE SEQUENCE [LARGE SCALE GENOMIC DNA]</scope>
    <source>
        <strain evidence="4">cv. Old Blush</strain>
    </source>
</reference>
<sequence>MSSVVCSSSSALIPEALCEAKRLRTLNFLSPREDYMEAIPTILATFKHLRMLNFSGSGIKSLHQEIGGLISLRYLDLSNTTLETMPATICDRCHLQTLNLSSCRELKELPSGTTKLINLRHLNIDDCPRLAGMPPSMGILQQLQTLPVYIIGRNFETSIFQIISMNLRGKLKIKCLEEAKIPFGNNMIKRWMLTKEFQSLELLWQNDGGKLDHNRSRQAGRQVDDRTEFCLVDSLTVSPFIRMLSINGYSGT</sequence>
<evidence type="ECO:0000259" key="2">
    <source>
        <dbReference type="Pfam" id="PF23598"/>
    </source>
</evidence>
<gene>
    <name evidence="3" type="ORF">RchiOBHm_Chr7g0232961</name>
</gene>
<dbReference type="SUPFAM" id="SSF52058">
    <property type="entry name" value="L domain-like"/>
    <property type="match status" value="1"/>
</dbReference>
<evidence type="ECO:0000256" key="1">
    <source>
        <dbReference type="ARBA" id="ARBA00022737"/>
    </source>
</evidence>
<proteinExistence type="predicted"/>
<evidence type="ECO:0000313" key="3">
    <source>
        <dbReference type="EMBL" id="PRQ20880.1"/>
    </source>
</evidence>
<evidence type="ECO:0000313" key="4">
    <source>
        <dbReference type="Proteomes" id="UP000238479"/>
    </source>
</evidence>
<dbReference type="Pfam" id="PF23598">
    <property type="entry name" value="LRR_14"/>
    <property type="match status" value="1"/>
</dbReference>
<dbReference type="Gene3D" id="3.80.10.10">
    <property type="entry name" value="Ribonuclease Inhibitor"/>
    <property type="match status" value="1"/>
</dbReference>
<comment type="caution">
    <text evidence="3">The sequence shown here is derived from an EMBL/GenBank/DDBJ whole genome shotgun (WGS) entry which is preliminary data.</text>
</comment>
<dbReference type="Gramene" id="PRQ20880">
    <property type="protein sequence ID" value="PRQ20880"/>
    <property type="gene ID" value="RchiOBHm_Chr7g0232961"/>
</dbReference>
<dbReference type="OMA" id="IRMLSIN"/>